<name>A0AA36I824_9DINO</name>
<evidence type="ECO:0000313" key="3">
    <source>
        <dbReference type="Proteomes" id="UP001178507"/>
    </source>
</evidence>
<dbReference type="Proteomes" id="UP001178507">
    <property type="component" value="Unassembled WGS sequence"/>
</dbReference>
<dbReference type="AlphaFoldDB" id="A0AA36I824"/>
<comment type="caution">
    <text evidence="2">The sequence shown here is derived from an EMBL/GenBank/DDBJ whole genome shotgun (WGS) entry which is preliminary data.</text>
</comment>
<evidence type="ECO:0000256" key="1">
    <source>
        <dbReference type="SAM" id="MobiDB-lite"/>
    </source>
</evidence>
<protein>
    <submittedName>
        <fullName evidence="2">Uncharacterized protein</fullName>
    </submittedName>
</protein>
<reference evidence="2" key="1">
    <citation type="submission" date="2023-08" db="EMBL/GenBank/DDBJ databases">
        <authorList>
            <person name="Chen Y."/>
            <person name="Shah S."/>
            <person name="Dougan E. K."/>
            <person name="Thang M."/>
            <person name="Chan C."/>
        </authorList>
    </citation>
    <scope>NUCLEOTIDE SEQUENCE</scope>
</reference>
<accession>A0AA36I824</accession>
<proteinExistence type="predicted"/>
<dbReference type="EMBL" id="CAUJNA010000935">
    <property type="protein sequence ID" value="CAJ1382700.1"/>
    <property type="molecule type" value="Genomic_DNA"/>
</dbReference>
<gene>
    <name evidence="2" type="ORF">EVOR1521_LOCUS10022</name>
</gene>
<sequence>MPLPLGTRTVATPPRVVPSPEVRGMASPFLWRRSSRAAAAASEAPALLGALKRRGFLAVELSLAEEKVLLEALGLFAKRRSFRYPPVPTNAGDLEEKPEPMPGAFARCFDLLYGVACSAALLMRGRRVRPESLAPCKGGMPFAGPGPWHFGSSFFNIFNYDHGCLNTHRDRGVLTVVYGAPDEDGQKDVTRLWIRSAEQWVAPEPGRLLLWAGEGFGEAEAVKHCVRVRPDGPRVEYSHSTRDPEAPASGNRRSVALILDE</sequence>
<feature type="region of interest" description="Disordered" evidence="1">
    <location>
        <begin position="233"/>
        <end position="253"/>
    </location>
</feature>
<keyword evidence="3" id="KW-1185">Reference proteome</keyword>
<organism evidence="2 3">
    <name type="scientific">Effrenium voratum</name>
    <dbReference type="NCBI Taxonomy" id="2562239"/>
    <lineage>
        <taxon>Eukaryota</taxon>
        <taxon>Sar</taxon>
        <taxon>Alveolata</taxon>
        <taxon>Dinophyceae</taxon>
        <taxon>Suessiales</taxon>
        <taxon>Symbiodiniaceae</taxon>
        <taxon>Effrenium</taxon>
    </lineage>
</organism>
<feature type="compositionally biased region" description="Basic and acidic residues" evidence="1">
    <location>
        <begin position="233"/>
        <end position="245"/>
    </location>
</feature>
<evidence type="ECO:0000313" key="2">
    <source>
        <dbReference type="EMBL" id="CAJ1382700.1"/>
    </source>
</evidence>